<reference evidence="5 6" key="1">
    <citation type="submission" date="2018-08" db="EMBL/GenBank/DDBJ databases">
        <title>A genome reference for cultivated species of the human gut microbiota.</title>
        <authorList>
            <person name="Zou Y."/>
            <person name="Xue W."/>
            <person name="Luo G."/>
        </authorList>
    </citation>
    <scope>NUCLEOTIDE SEQUENCE [LARGE SCALE GENOMIC DNA]</scope>
    <source>
        <strain evidence="5 6">OM02-6</strain>
    </source>
</reference>
<proteinExistence type="predicted"/>
<gene>
    <name evidence="5" type="ORF">DXB31_06315</name>
</gene>
<evidence type="ECO:0000259" key="4">
    <source>
        <dbReference type="PROSITE" id="PS51723"/>
    </source>
</evidence>
<dbReference type="SUPFAM" id="SSF49785">
    <property type="entry name" value="Galactose-binding domain-like"/>
    <property type="match status" value="1"/>
</dbReference>
<keyword evidence="2" id="KW-0732">Signal</keyword>
<comment type="caution">
    <text evidence="5">The sequence shown here is derived from an EMBL/GenBank/DDBJ whole genome shotgun (WGS) entry which is preliminary data.</text>
</comment>
<dbReference type="InterPro" id="IPR013783">
    <property type="entry name" value="Ig-like_fold"/>
</dbReference>
<dbReference type="Gene3D" id="1.10.1330.10">
    <property type="entry name" value="Dockerin domain"/>
    <property type="match status" value="1"/>
</dbReference>
<dbReference type="Gene3D" id="2.60.40.10">
    <property type="entry name" value="Immunoglobulins"/>
    <property type="match status" value="2"/>
</dbReference>
<dbReference type="SMART" id="SM00060">
    <property type="entry name" value="FN3"/>
    <property type="match status" value="2"/>
</dbReference>
<dbReference type="Pfam" id="PF00404">
    <property type="entry name" value="Dockerin_1"/>
    <property type="match status" value="1"/>
</dbReference>
<dbReference type="SUPFAM" id="SSF63446">
    <property type="entry name" value="Type I dockerin domain"/>
    <property type="match status" value="1"/>
</dbReference>
<organism evidence="5 6">
    <name type="scientific">Thomasclavelia spiroformis</name>
    <dbReference type="NCBI Taxonomy" id="29348"/>
    <lineage>
        <taxon>Bacteria</taxon>
        <taxon>Bacillati</taxon>
        <taxon>Bacillota</taxon>
        <taxon>Erysipelotrichia</taxon>
        <taxon>Erysipelotrichales</taxon>
        <taxon>Coprobacillaceae</taxon>
        <taxon>Thomasclavelia</taxon>
    </lineage>
</organism>
<dbReference type="PANTHER" id="PTHR13817">
    <property type="entry name" value="TITIN"/>
    <property type="match status" value="1"/>
</dbReference>
<dbReference type="Gene3D" id="2.60.120.1250">
    <property type="entry name" value="Peptidase M60, enhancin-like domain 1"/>
    <property type="match status" value="1"/>
</dbReference>
<dbReference type="GO" id="GO:0000272">
    <property type="term" value="P:polysaccharide catabolic process"/>
    <property type="evidence" value="ECO:0007669"/>
    <property type="project" value="InterPro"/>
</dbReference>
<evidence type="ECO:0000256" key="2">
    <source>
        <dbReference type="SAM" id="SignalP"/>
    </source>
</evidence>
<dbReference type="InterPro" id="IPR018247">
    <property type="entry name" value="EF_Hand_1_Ca_BS"/>
</dbReference>
<dbReference type="Gene3D" id="1.10.390.30">
    <property type="entry name" value="Peptidase M60, enhancin-like domain 3"/>
    <property type="match status" value="1"/>
</dbReference>
<dbReference type="InterPro" id="IPR036439">
    <property type="entry name" value="Dockerin_dom_sf"/>
</dbReference>
<dbReference type="SMART" id="SM01276">
    <property type="entry name" value="M60-like"/>
    <property type="match status" value="1"/>
</dbReference>
<dbReference type="InterPro" id="IPR050964">
    <property type="entry name" value="Striated_Muscle_Regulatory"/>
</dbReference>
<dbReference type="PANTHER" id="PTHR13817:SF73">
    <property type="entry name" value="FIBRONECTIN TYPE-III DOMAIN-CONTAINING PROTEIN"/>
    <property type="match status" value="1"/>
</dbReference>
<dbReference type="InterPro" id="IPR003961">
    <property type="entry name" value="FN3_dom"/>
</dbReference>
<dbReference type="EMBL" id="QSVF01000012">
    <property type="protein sequence ID" value="RGO09952.1"/>
    <property type="molecule type" value="Genomic_DNA"/>
</dbReference>
<dbReference type="Gene3D" id="3.40.390.80">
    <property type="entry name" value="Peptidase M60, enhancin-like domain 2"/>
    <property type="match status" value="1"/>
</dbReference>
<feature type="domain" description="Fibronectin type-III" evidence="3">
    <location>
        <begin position="386"/>
        <end position="477"/>
    </location>
</feature>
<dbReference type="RefSeq" id="WP_117604907.1">
    <property type="nucleotide sequence ID" value="NZ_QSVF01000012.1"/>
</dbReference>
<protein>
    <submittedName>
        <fullName evidence="5">Carbohydrate-binding protein</fullName>
    </submittedName>
</protein>
<dbReference type="InterPro" id="IPR031161">
    <property type="entry name" value="Peptidase_M60_dom"/>
</dbReference>
<feature type="domain" description="Fibronectin type-III" evidence="3">
    <location>
        <begin position="479"/>
        <end position="570"/>
    </location>
</feature>
<dbReference type="GO" id="GO:0004553">
    <property type="term" value="F:hydrolase activity, hydrolyzing O-glycosyl compounds"/>
    <property type="evidence" value="ECO:0007669"/>
    <property type="project" value="InterPro"/>
</dbReference>
<dbReference type="Pfam" id="PF13402">
    <property type="entry name" value="Peptidase_M60"/>
    <property type="match status" value="1"/>
</dbReference>
<evidence type="ECO:0000313" key="6">
    <source>
        <dbReference type="Proteomes" id="UP000261087"/>
    </source>
</evidence>
<keyword evidence="1" id="KW-0677">Repeat</keyword>
<feature type="chain" id="PRO_5017555257" evidence="2">
    <location>
        <begin position="29"/>
        <end position="1424"/>
    </location>
</feature>
<feature type="signal peptide" evidence="2">
    <location>
        <begin position="1"/>
        <end position="28"/>
    </location>
</feature>
<evidence type="ECO:0000259" key="3">
    <source>
        <dbReference type="PROSITE" id="PS50853"/>
    </source>
</evidence>
<dbReference type="InterPro" id="IPR042279">
    <property type="entry name" value="Pep_M60_3"/>
</dbReference>
<dbReference type="InterPro" id="IPR036116">
    <property type="entry name" value="FN3_sf"/>
</dbReference>
<dbReference type="SUPFAM" id="SSF49265">
    <property type="entry name" value="Fibronectin type III"/>
    <property type="match status" value="1"/>
</dbReference>
<dbReference type="PROSITE" id="PS50853">
    <property type="entry name" value="FN3"/>
    <property type="match status" value="2"/>
</dbReference>
<accession>A0A3E5FRS2</accession>
<dbReference type="CDD" id="cd00063">
    <property type="entry name" value="FN3"/>
    <property type="match status" value="2"/>
</dbReference>
<sequence length="1424" mass="159581">MKKRVAKIICSLLALQLVLGQSLTFVSANNTVESLVDKLDTEQSSTDSSQDESQKIDVQGSIEVTLLHTLKMSNPQKFDIILDDKETKTVYLNNSDMNFSDYKDRDTVVFDNLDEGEYEIQIKSDNFVTYKQTIQITNYVSKIYVTTDKVTVDGYGTMLYGDVNSDNRIDKDDANEVIDQIQTFSTNNQFDLNQDGRVDLIDLQFVTLKIGTKEVLSNIETTISNAVVSIEQGDNTNINGNINDLQSGQAIEVSVVDGTISKENPLQFSLNLATATTPLEVEGINIHMPIDNTISETTITIEYIDQDGITQTMDVPFVSTKMKTTSNSAYAYCNPDGSISIDLGGKVAVKKVTFKVSATTASNASLVEITKVEFVNDMENKIPEPELAIPTIKSVQAGNKEVSLSWSKETNVTGYEVSITYNGVTKYVKTTDTQITISQFGNDSLKNKQTYILRVRSINGDWTSQFSEAVSAIPKYDSKPDAPDKLALKVDYKKISVSWQAPKDDSADEYTLYYRTANDATYSKIINIKDTKYDLLNLEDQTTYFVYVTASNDHGEGPKSLDASATTTSFKPAIMPKYNLINTSNGVGELTDHIVSASVGTGWMVNSSLDASSSSALGLFDDDYLSYWQTDLWDTGGYNQWANRGISVTFDGKYTIDEIRIAEHQDQGDFPYIKLYYYDDNNQLQTMNLDWNYTKEKDANGRVHYRIKLKNPITVSSLTLGLARYLTTSPKVQVAEIKFYEYDSLEDDIQNLYTDNLHLAIRKDVQVADFEKLQERLDTKNNGEYHPDRDILQKELDEAKALFNDQGTLDDVYHVSSDISTAYDSQLKTGGLNSWQPLGISAKAGEKLIIYVGKDGVKSGTNTPLKIVATQQHAESSNLSREIATLKVGRNEIQIPELTSTNIEKGGTLYVRYTGSNKGDDYAVRVSGGHKIPVLNLHGVTDTNERKELISTYVNELETYVSTLQKEHDNNHATKFLFFTFNEYDEKTCIYNTTDILFDGMMFSLPASQVLAGLGNNPEVHLENTISSMESMLELFYQNKGLTNDFAEGTSEEVKKQNRLPSQHLNIRYMKMFSGAFMYAAGNHIGIEWDQTKTLMLENKVEVDDSGKITQGNYFGWGIAHEIGHQLNQSDYTIAEVTNNYFSLLATATGENSGVRFSYDTIYDKVTSNTIGHSADVFTSLAMYWQLHLAYDNAYAQKTYTNYQEITENLLFARVDSYARNPQSFEGEVALELDASTDQNLMRLVSAATRKDLTEFFERWGYVCNQETIEFMKQFEKEMKAIYYINDDAKAAVIEQATTSFKDANVINNIDVVVDNSNVILTMQPDLSYAQDILGYEVIRVTTNQGQIQKEVVGFTTSNTFSDAVNLGSRAISYEVYAIDKNTYRSSAYNSDIYKVYSDGKYSLQGTTQGRYLTGGVPPVRFSM</sequence>
<dbReference type="PROSITE" id="PS51723">
    <property type="entry name" value="PEPTIDASE_M60"/>
    <property type="match status" value="1"/>
</dbReference>
<evidence type="ECO:0000256" key="1">
    <source>
        <dbReference type="ARBA" id="ARBA00022737"/>
    </source>
</evidence>
<dbReference type="InterPro" id="IPR008979">
    <property type="entry name" value="Galactose-bd-like_sf"/>
</dbReference>
<dbReference type="Pfam" id="PF00041">
    <property type="entry name" value="fn3"/>
    <property type="match status" value="1"/>
</dbReference>
<feature type="domain" description="Peptidase M60" evidence="4">
    <location>
        <begin position="833"/>
        <end position="1192"/>
    </location>
</feature>
<dbReference type="Proteomes" id="UP000261087">
    <property type="component" value="Unassembled WGS sequence"/>
</dbReference>
<evidence type="ECO:0000313" key="5">
    <source>
        <dbReference type="EMBL" id="RGO09952.1"/>
    </source>
</evidence>
<dbReference type="PROSITE" id="PS00018">
    <property type="entry name" value="EF_HAND_1"/>
    <property type="match status" value="1"/>
</dbReference>
<name>A0A3E5FRS2_9FIRM</name>
<dbReference type="InterPro" id="IPR002105">
    <property type="entry name" value="Dockerin_1_rpt"/>
</dbReference>